<gene>
    <name evidence="1" type="ORF">K4L44_04610</name>
</gene>
<keyword evidence="2" id="KW-1185">Reference proteome</keyword>
<evidence type="ECO:0000313" key="1">
    <source>
        <dbReference type="EMBL" id="QZE15116.1"/>
    </source>
</evidence>
<keyword evidence="1" id="KW-0255">Endonuclease</keyword>
<keyword evidence="1" id="KW-0540">Nuclease</keyword>
<evidence type="ECO:0000313" key="2">
    <source>
        <dbReference type="Proteomes" id="UP000826212"/>
    </source>
</evidence>
<proteinExistence type="predicted"/>
<dbReference type="Proteomes" id="UP000826212">
    <property type="component" value="Chromosome"/>
</dbReference>
<keyword evidence="1" id="KW-0378">Hydrolase</keyword>
<reference evidence="1" key="1">
    <citation type="submission" date="2021-08" db="EMBL/GenBank/DDBJ databases">
        <title>Novel anaerobic bacterium isolated from sea squirt in East Sea, Republic of Korea.</title>
        <authorList>
            <person name="Nguyen T.H."/>
            <person name="Li Z."/>
            <person name="Lee Y.-J."/>
            <person name="Ko J."/>
            <person name="Kim S.-G."/>
        </authorList>
    </citation>
    <scope>NUCLEOTIDE SEQUENCE</scope>
    <source>
        <strain evidence="1">KCTC 25031</strain>
    </source>
</reference>
<protein>
    <submittedName>
        <fullName evidence="1">HNH endonuclease</fullName>
    </submittedName>
</protein>
<accession>A0AC61NHI0</accession>
<sequence>MNHVFEIEHLLPKAKYPDLKYDWKNLFLVCPYCNGRKSNNLEILNPAEYDLKNILEQRIDDDINCIELKGLIQDPRMEDTISLLKHLVNGKDGLRDLKTQILFDNIQYEVKSFLGNLVRYKRDRSTENRKVIEDSIHVKKEFLGLKYWILSDFNLLSEFENIINW</sequence>
<dbReference type="EMBL" id="CP081303">
    <property type="protein sequence ID" value="QZE15116.1"/>
    <property type="molecule type" value="Genomic_DNA"/>
</dbReference>
<organism evidence="1 2">
    <name type="scientific">Halosquirtibacter laminarini</name>
    <dbReference type="NCBI Taxonomy" id="3374600"/>
    <lineage>
        <taxon>Bacteria</taxon>
        <taxon>Pseudomonadati</taxon>
        <taxon>Bacteroidota</taxon>
        <taxon>Bacteroidia</taxon>
        <taxon>Marinilabiliales</taxon>
        <taxon>Prolixibacteraceae</taxon>
        <taxon>Halosquirtibacter</taxon>
    </lineage>
</organism>
<name>A0AC61NHI0_9BACT</name>